<dbReference type="EMBL" id="JASSZA010000019">
    <property type="protein sequence ID" value="KAK2086977.1"/>
    <property type="molecule type" value="Genomic_DNA"/>
</dbReference>
<keyword evidence="8" id="KW-1185">Reference proteome</keyword>
<dbReference type="InterPro" id="IPR036638">
    <property type="entry name" value="HLH_DNA-bd_sf"/>
</dbReference>
<dbReference type="SUPFAM" id="SSF57959">
    <property type="entry name" value="Leucine zipper domain"/>
    <property type="match status" value="1"/>
</dbReference>
<sequence length="120" mass="13412">MHWNEKPGDRIKDSFHSSRDSVPSLQGEGASRAQTLDKATEDVQYLRRENHTRQQDSDDLERREALLEQQVRALEEARPSAQLQTNHPAQMAASRSTPRAAPPLPSMGAQSSSGWRPGQP</sequence>
<keyword evidence="2" id="KW-0238">DNA-binding</keyword>
<dbReference type="PANTHER" id="PTHR10328">
    <property type="entry name" value="PROTEIN MAX MYC-ASSOCIATED FACTOR X"/>
    <property type="match status" value="1"/>
</dbReference>
<dbReference type="PANTHER" id="PTHR10328:SF3">
    <property type="entry name" value="PROTEIN MAX"/>
    <property type="match status" value="1"/>
</dbReference>
<keyword evidence="4" id="KW-0804">Transcription</keyword>
<keyword evidence="5" id="KW-0539">Nucleus</keyword>
<proteinExistence type="predicted"/>
<gene>
    <name evidence="7" type="ORF">P7K49_032884</name>
</gene>
<dbReference type="Proteomes" id="UP001266305">
    <property type="component" value="Unassembled WGS sequence"/>
</dbReference>
<evidence type="ECO:0000256" key="5">
    <source>
        <dbReference type="ARBA" id="ARBA00023242"/>
    </source>
</evidence>
<feature type="compositionally biased region" description="Basic and acidic residues" evidence="6">
    <location>
        <begin position="1"/>
        <end position="19"/>
    </location>
</feature>
<feature type="compositionally biased region" description="Basic and acidic residues" evidence="6">
    <location>
        <begin position="38"/>
        <end position="66"/>
    </location>
</feature>
<evidence type="ECO:0000256" key="4">
    <source>
        <dbReference type="ARBA" id="ARBA00023163"/>
    </source>
</evidence>
<dbReference type="Gene3D" id="4.10.280.10">
    <property type="entry name" value="Helix-loop-helix DNA-binding domain"/>
    <property type="match status" value="1"/>
</dbReference>
<evidence type="ECO:0000256" key="1">
    <source>
        <dbReference type="ARBA" id="ARBA00023015"/>
    </source>
</evidence>
<evidence type="ECO:0000313" key="7">
    <source>
        <dbReference type="EMBL" id="KAK2086977.1"/>
    </source>
</evidence>
<feature type="region of interest" description="Disordered" evidence="6">
    <location>
        <begin position="1"/>
        <end position="120"/>
    </location>
</feature>
<accession>A0ABQ9TS17</accession>
<protein>
    <submittedName>
        <fullName evidence="7">Uncharacterized protein</fullName>
    </submittedName>
</protein>
<name>A0ABQ9TS17_SAGOE</name>
<organism evidence="7 8">
    <name type="scientific">Saguinus oedipus</name>
    <name type="common">Cotton-top tamarin</name>
    <name type="synonym">Oedipomidas oedipus</name>
    <dbReference type="NCBI Taxonomy" id="9490"/>
    <lineage>
        <taxon>Eukaryota</taxon>
        <taxon>Metazoa</taxon>
        <taxon>Chordata</taxon>
        <taxon>Craniata</taxon>
        <taxon>Vertebrata</taxon>
        <taxon>Euteleostomi</taxon>
        <taxon>Mammalia</taxon>
        <taxon>Eutheria</taxon>
        <taxon>Euarchontoglires</taxon>
        <taxon>Primates</taxon>
        <taxon>Haplorrhini</taxon>
        <taxon>Platyrrhini</taxon>
        <taxon>Cebidae</taxon>
        <taxon>Callitrichinae</taxon>
        <taxon>Saguinus</taxon>
    </lineage>
</organism>
<keyword evidence="3" id="KW-0010">Activator</keyword>
<reference evidence="7 8" key="1">
    <citation type="submission" date="2023-05" db="EMBL/GenBank/DDBJ databases">
        <title>B98-5 Cell Line De Novo Hybrid Assembly: An Optical Mapping Approach.</title>
        <authorList>
            <person name="Kananen K."/>
            <person name="Auerbach J.A."/>
            <person name="Kautto E."/>
            <person name="Blachly J.S."/>
        </authorList>
    </citation>
    <scope>NUCLEOTIDE SEQUENCE [LARGE SCALE GENOMIC DNA]</scope>
    <source>
        <strain evidence="7">B95-8</strain>
        <tissue evidence="7">Cell line</tissue>
    </source>
</reference>
<evidence type="ECO:0000256" key="3">
    <source>
        <dbReference type="ARBA" id="ARBA00023159"/>
    </source>
</evidence>
<evidence type="ECO:0000256" key="2">
    <source>
        <dbReference type="ARBA" id="ARBA00023125"/>
    </source>
</evidence>
<dbReference type="InterPro" id="IPR046347">
    <property type="entry name" value="bZIP_sf"/>
</dbReference>
<evidence type="ECO:0000313" key="8">
    <source>
        <dbReference type="Proteomes" id="UP001266305"/>
    </source>
</evidence>
<keyword evidence="1" id="KW-0805">Transcription regulation</keyword>
<comment type="caution">
    <text evidence="7">The sequence shown here is derived from an EMBL/GenBank/DDBJ whole genome shotgun (WGS) entry which is preliminary data.</text>
</comment>
<evidence type="ECO:0000256" key="6">
    <source>
        <dbReference type="SAM" id="MobiDB-lite"/>
    </source>
</evidence>